<protein>
    <recommendedName>
        <fullName evidence="5">Pseudouridine synthase</fullName>
        <ecNumber evidence="5">5.4.99.-</ecNumber>
    </recommendedName>
</protein>
<dbReference type="EMBL" id="FNOJ01000005">
    <property type="protein sequence ID" value="SDW37422.1"/>
    <property type="molecule type" value="Genomic_DNA"/>
</dbReference>
<keyword evidence="3 5" id="KW-0413">Isomerase</keyword>
<sequence>MERLQKVLAHAGVASRRKCESLIADGRVSVDGKAVTELGYKVDPARQVIAVDGKPIRLEAKVTILLNKPTAYVSTVSDPEGRRTVMSLLPKIEERLYPIGRLDYDTSGLLLFTNDGALTERLLHPSHHVEKVYRVTVQGRVNKEARQLLQQGVELDDGLTAPAVVEVLRQGEESVVHLTIHEGRNRQVRRMFEALGLPVKRLKRIAFGPIALGHLKTGEWRMLEPDEWKALYRSVDLTAPPYTKPTFLDSPRPKRDSRRGVTQARKEKSATGARRKGNTTGFR</sequence>
<dbReference type="FunFam" id="3.30.70.1560:FF:000001">
    <property type="entry name" value="Pseudouridine synthase"/>
    <property type="match status" value="1"/>
</dbReference>
<dbReference type="GO" id="GO:0000455">
    <property type="term" value="P:enzyme-directed rRNA pseudouridine synthesis"/>
    <property type="evidence" value="ECO:0007669"/>
    <property type="project" value="UniProtKB-ARBA"/>
</dbReference>
<dbReference type="EC" id="5.4.99.-" evidence="5"/>
<keyword evidence="9" id="KW-1185">Reference proteome</keyword>
<organism evidence="8 9">
    <name type="scientific">Alicyclobacillus hesperidum</name>
    <dbReference type="NCBI Taxonomy" id="89784"/>
    <lineage>
        <taxon>Bacteria</taxon>
        <taxon>Bacillati</taxon>
        <taxon>Bacillota</taxon>
        <taxon>Bacilli</taxon>
        <taxon>Bacillales</taxon>
        <taxon>Alicyclobacillaceae</taxon>
        <taxon>Alicyclobacillus</taxon>
    </lineage>
</organism>
<dbReference type="InterPro" id="IPR020094">
    <property type="entry name" value="TruA/RsuA/RluB/E/F_N"/>
</dbReference>
<dbReference type="InterPro" id="IPR018496">
    <property type="entry name" value="PsdUridine_synth_RsuA/RluB_CS"/>
</dbReference>
<dbReference type="SUPFAM" id="SSF55120">
    <property type="entry name" value="Pseudouridine synthase"/>
    <property type="match status" value="1"/>
</dbReference>
<dbReference type="STRING" id="89784.SAMN04489725_10517"/>
<dbReference type="SMART" id="SM00363">
    <property type="entry name" value="S4"/>
    <property type="match status" value="1"/>
</dbReference>
<dbReference type="InterPro" id="IPR036986">
    <property type="entry name" value="S4_RNA-bd_sf"/>
</dbReference>
<evidence type="ECO:0000256" key="6">
    <source>
        <dbReference type="SAM" id="MobiDB-lite"/>
    </source>
</evidence>
<dbReference type="InterPro" id="IPR006145">
    <property type="entry name" value="PsdUridine_synth_RsuA/RluA"/>
</dbReference>
<evidence type="ECO:0000259" key="7">
    <source>
        <dbReference type="SMART" id="SM00363"/>
    </source>
</evidence>
<dbReference type="GO" id="GO:0005829">
    <property type="term" value="C:cytosol"/>
    <property type="evidence" value="ECO:0007669"/>
    <property type="project" value="UniProtKB-ARBA"/>
</dbReference>
<dbReference type="NCBIfam" id="TIGR00093">
    <property type="entry name" value="pseudouridine synthase"/>
    <property type="match status" value="1"/>
</dbReference>
<dbReference type="CDD" id="cd00165">
    <property type="entry name" value="S4"/>
    <property type="match status" value="1"/>
</dbReference>
<dbReference type="Pfam" id="PF01479">
    <property type="entry name" value="S4"/>
    <property type="match status" value="1"/>
</dbReference>
<evidence type="ECO:0000256" key="3">
    <source>
        <dbReference type="ARBA" id="ARBA00023235"/>
    </source>
</evidence>
<dbReference type="InterPro" id="IPR020103">
    <property type="entry name" value="PsdUridine_synth_cat_dom_sf"/>
</dbReference>
<evidence type="ECO:0000313" key="9">
    <source>
        <dbReference type="Proteomes" id="UP000182589"/>
    </source>
</evidence>
<dbReference type="AlphaFoldDB" id="A0A1H2T0Q8"/>
<evidence type="ECO:0000256" key="5">
    <source>
        <dbReference type="RuleBase" id="RU003887"/>
    </source>
</evidence>
<feature type="region of interest" description="Disordered" evidence="6">
    <location>
        <begin position="242"/>
        <end position="283"/>
    </location>
</feature>
<gene>
    <name evidence="8" type="ORF">SAMN04489725_10517</name>
</gene>
<dbReference type="InterPro" id="IPR050343">
    <property type="entry name" value="RsuA_PseudoU_synthase"/>
</dbReference>
<evidence type="ECO:0000256" key="4">
    <source>
        <dbReference type="PROSITE-ProRule" id="PRU00182"/>
    </source>
</evidence>
<dbReference type="Proteomes" id="UP000182589">
    <property type="component" value="Unassembled WGS sequence"/>
</dbReference>
<dbReference type="PROSITE" id="PS01149">
    <property type="entry name" value="PSI_RSU"/>
    <property type="match status" value="1"/>
</dbReference>
<reference evidence="9" key="1">
    <citation type="submission" date="2016-10" db="EMBL/GenBank/DDBJ databases">
        <authorList>
            <person name="Varghese N."/>
        </authorList>
    </citation>
    <scope>NUCLEOTIDE SEQUENCE [LARGE SCALE GENOMIC DNA]</scope>
    <source>
        <strain evidence="9">DSM 12489</strain>
    </source>
</reference>
<feature type="domain" description="RNA-binding S4" evidence="7">
    <location>
        <begin position="2"/>
        <end position="61"/>
    </location>
</feature>
<dbReference type="InterPro" id="IPR000748">
    <property type="entry name" value="PsdUridine_synth_RsuA/RluB/E/F"/>
</dbReference>
<dbReference type="GO" id="GO:0003723">
    <property type="term" value="F:RNA binding"/>
    <property type="evidence" value="ECO:0007669"/>
    <property type="project" value="UniProtKB-KW"/>
</dbReference>
<dbReference type="Pfam" id="PF00849">
    <property type="entry name" value="PseudoU_synth_2"/>
    <property type="match status" value="1"/>
</dbReference>
<dbReference type="CDD" id="cd02870">
    <property type="entry name" value="PseudoU_synth_RsuA_like"/>
    <property type="match status" value="1"/>
</dbReference>
<evidence type="ECO:0000313" key="8">
    <source>
        <dbReference type="EMBL" id="SDW37422.1"/>
    </source>
</evidence>
<accession>A0A1H2T0Q8</accession>
<dbReference type="Gene3D" id="3.30.70.580">
    <property type="entry name" value="Pseudouridine synthase I, catalytic domain, N-terminal subdomain"/>
    <property type="match status" value="1"/>
</dbReference>
<proteinExistence type="inferred from homology"/>
<keyword evidence="2 4" id="KW-0694">RNA-binding</keyword>
<evidence type="ECO:0000256" key="2">
    <source>
        <dbReference type="ARBA" id="ARBA00022884"/>
    </source>
</evidence>
<dbReference type="Gene3D" id="3.30.70.1560">
    <property type="entry name" value="Alpha-L RNA-binding motif"/>
    <property type="match status" value="1"/>
</dbReference>
<dbReference type="FunFam" id="3.10.290.10:FF:000003">
    <property type="entry name" value="Pseudouridine synthase"/>
    <property type="match status" value="1"/>
</dbReference>
<dbReference type="SUPFAM" id="SSF55174">
    <property type="entry name" value="Alpha-L RNA-binding motif"/>
    <property type="match status" value="1"/>
</dbReference>
<comment type="similarity">
    <text evidence="1 5">Belongs to the pseudouridine synthase RsuA family.</text>
</comment>
<dbReference type="PANTHER" id="PTHR47683">
    <property type="entry name" value="PSEUDOURIDINE SYNTHASE FAMILY PROTEIN-RELATED"/>
    <property type="match status" value="1"/>
</dbReference>
<name>A0A1H2T0Q8_9BACL</name>
<dbReference type="InterPro" id="IPR002942">
    <property type="entry name" value="S4_RNA-bd"/>
</dbReference>
<dbReference type="InterPro" id="IPR042092">
    <property type="entry name" value="PsdUridine_s_RsuA/RluB/E/F_cat"/>
</dbReference>
<evidence type="ECO:0000256" key="1">
    <source>
        <dbReference type="ARBA" id="ARBA00008348"/>
    </source>
</evidence>
<dbReference type="RefSeq" id="WP_074692499.1">
    <property type="nucleotide sequence ID" value="NZ_FNOJ01000005.1"/>
</dbReference>
<dbReference type="Gene3D" id="3.10.290.10">
    <property type="entry name" value="RNA-binding S4 domain"/>
    <property type="match status" value="1"/>
</dbReference>
<dbReference type="GO" id="GO:0120159">
    <property type="term" value="F:rRNA pseudouridine synthase activity"/>
    <property type="evidence" value="ECO:0007669"/>
    <property type="project" value="UniProtKB-ARBA"/>
</dbReference>
<dbReference type="PANTHER" id="PTHR47683:SF2">
    <property type="entry name" value="RNA-BINDING S4 DOMAIN-CONTAINING PROTEIN"/>
    <property type="match status" value="1"/>
</dbReference>
<dbReference type="PROSITE" id="PS50889">
    <property type="entry name" value="S4"/>
    <property type="match status" value="1"/>
</dbReference>